<comment type="caution">
    <text evidence="1">The sequence shown here is derived from an EMBL/GenBank/DDBJ whole genome shotgun (WGS) entry which is preliminary data.</text>
</comment>
<accession>A0A6A8DK26</accession>
<gene>
    <name evidence="1" type="ORF">GH741_11670</name>
</gene>
<dbReference type="InterPro" id="IPR037208">
    <property type="entry name" value="Spo0E-like_sf"/>
</dbReference>
<dbReference type="EMBL" id="WJNG01000008">
    <property type="protein sequence ID" value="MRH43337.1"/>
    <property type="molecule type" value="Genomic_DNA"/>
</dbReference>
<dbReference type="AlphaFoldDB" id="A0A6A8DK26"/>
<dbReference type="Pfam" id="PF09388">
    <property type="entry name" value="SpoOE-like"/>
    <property type="match status" value="1"/>
</dbReference>
<dbReference type="InterPro" id="IPR018540">
    <property type="entry name" value="Spo0E-like"/>
</dbReference>
<dbReference type="OrthoDB" id="2973540at2"/>
<proteinExistence type="predicted"/>
<protein>
    <submittedName>
        <fullName evidence="1">Spo0E family sporulation regulatory protein-aspartic acid phosphatase</fullName>
    </submittedName>
</protein>
<dbReference type="Proteomes" id="UP000799092">
    <property type="component" value="Unassembled WGS sequence"/>
</dbReference>
<name>A0A6A8DK26_9BACI</name>
<sequence>MENIVQLFDTIKKVVQPLGTLIDNSIELLIEDLRQEMYKAYSRDPYGPEVIELSQQLDELINIAMNKKEPTN</sequence>
<evidence type="ECO:0000313" key="2">
    <source>
        <dbReference type="Proteomes" id="UP000799092"/>
    </source>
</evidence>
<dbReference type="GO" id="GO:0043937">
    <property type="term" value="P:regulation of sporulation"/>
    <property type="evidence" value="ECO:0007669"/>
    <property type="project" value="InterPro"/>
</dbReference>
<dbReference type="SUPFAM" id="SSF140500">
    <property type="entry name" value="BAS1536-like"/>
    <property type="match status" value="1"/>
</dbReference>
<dbReference type="RefSeq" id="WP_153736966.1">
    <property type="nucleotide sequence ID" value="NZ_WJNG01000008.1"/>
</dbReference>
<keyword evidence="2" id="KW-1185">Reference proteome</keyword>
<dbReference type="GO" id="GO:0046983">
    <property type="term" value="F:protein dimerization activity"/>
    <property type="evidence" value="ECO:0007669"/>
    <property type="project" value="InterPro"/>
</dbReference>
<organism evidence="1 2">
    <name type="scientific">Aquibacillus halophilus</name>
    <dbReference type="NCBI Taxonomy" id="930132"/>
    <lineage>
        <taxon>Bacteria</taxon>
        <taxon>Bacillati</taxon>
        <taxon>Bacillota</taxon>
        <taxon>Bacilli</taxon>
        <taxon>Bacillales</taxon>
        <taxon>Bacillaceae</taxon>
        <taxon>Aquibacillus</taxon>
    </lineage>
</organism>
<dbReference type="InterPro" id="IPR036638">
    <property type="entry name" value="HLH_DNA-bd_sf"/>
</dbReference>
<reference evidence="1" key="1">
    <citation type="submission" date="2019-11" db="EMBL/GenBank/DDBJ databases">
        <authorList>
            <person name="Li J."/>
        </authorList>
    </citation>
    <scope>NUCLEOTIDE SEQUENCE</scope>
    <source>
        <strain evidence="1">B6B</strain>
    </source>
</reference>
<dbReference type="Gene3D" id="4.10.280.10">
    <property type="entry name" value="Helix-loop-helix DNA-binding domain"/>
    <property type="match status" value="1"/>
</dbReference>
<evidence type="ECO:0000313" key="1">
    <source>
        <dbReference type="EMBL" id="MRH43337.1"/>
    </source>
</evidence>